<dbReference type="GO" id="GO:0030572">
    <property type="term" value="F:phosphatidyltransferase activity"/>
    <property type="evidence" value="ECO:0007669"/>
    <property type="project" value="UniProtKB-ARBA"/>
</dbReference>
<dbReference type="PANTHER" id="PTHR21248:SF12">
    <property type="entry name" value="CARDIOLIPIN SYNTHASE C"/>
    <property type="match status" value="1"/>
</dbReference>
<evidence type="ECO:0000259" key="1">
    <source>
        <dbReference type="PROSITE" id="PS50035"/>
    </source>
</evidence>
<dbReference type="EMBL" id="CACVAT010000495">
    <property type="protein sequence ID" value="CAA6829081.1"/>
    <property type="molecule type" value="Genomic_DNA"/>
</dbReference>
<evidence type="ECO:0000313" key="2">
    <source>
        <dbReference type="EMBL" id="CAA6829081.1"/>
    </source>
</evidence>
<dbReference type="AlphaFoldDB" id="A0A6S6UF41"/>
<keyword evidence="2" id="KW-0808">Transferase</keyword>
<dbReference type="Pfam" id="PF13091">
    <property type="entry name" value="PLDc_2"/>
    <property type="match status" value="2"/>
</dbReference>
<dbReference type="Gene3D" id="3.30.870.10">
    <property type="entry name" value="Endonuclease Chain A"/>
    <property type="match status" value="2"/>
</dbReference>
<dbReference type="GO" id="GO:0032049">
    <property type="term" value="P:cardiolipin biosynthetic process"/>
    <property type="evidence" value="ECO:0007669"/>
    <property type="project" value="UniProtKB-ARBA"/>
</dbReference>
<dbReference type="PANTHER" id="PTHR21248">
    <property type="entry name" value="CARDIOLIPIN SYNTHASE"/>
    <property type="match status" value="1"/>
</dbReference>
<proteinExistence type="predicted"/>
<dbReference type="CDD" id="cd09111">
    <property type="entry name" value="PLDc_ymdC_like_1"/>
    <property type="match status" value="1"/>
</dbReference>
<dbReference type="InterPro" id="IPR001736">
    <property type="entry name" value="PLipase_D/transphosphatidylase"/>
</dbReference>
<organism evidence="2">
    <name type="scientific">uncultured Thiotrichaceae bacterium</name>
    <dbReference type="NCBI Taxonomy" id="298394"/>
    <lineage>
        <taxon>Bacteria</taxon>
        <taxon>Pseudomonadati</taxon>
        <taxon>Pseudomonadota</taxon>
        <taxon>Gammaproteobacteria</taxon>
        <taxon>Thiotrichales</taxon>
        <taxon>Thiotrichaceae</taxon>
        <taxon>environmental samples</taxon>
    </lineage>
</organism>
<sequence>MKRGFLFAIILFALLLLAIRFVGENHYKVEPQTIPAFAVNPDTTIFKSVQALLDKADSPAESMFYPLADPHLALISRIQLADNAVESIDVQYYLFHDDDVGRALLRALVEATERGVKVRLLLDDMDVGGREGLFTKLAADNKNLEVRVFNPSWLRTFKPLEYLARFPRVTRRMHNKSFTVDKISSVVGGRNVGNEYFDVNTEVAFTDFDILASGAISRDVTKEFDAYWHSGLAYDVAHLGGSISDAGYMVWSIQLETDLGKYREIIAKSKDLITDRMMRAELKPYYDRGEVIFDRPDKVITPLLDQSGHLAPTIMKLMGSAKEKLLIASPYFIPGEVGMKLFRDLRERDVEVIILTNSLAANDVAAVHSGYMDYRRELLEIGVQLYEMKAFNRDHSLSFLGSKNASLHAKSFIVDQR</sequence>
<name>A0A6S6UF41_9GAMM</name>
<dbReference type="SUPFAM" id="SSF56024">
    <property type="entry name" value="Phospholipase D/nuclease"/>
    <property type="match status" value="2"/>
</dbReference>
<dbReference type="InterPro" id="IPR025202">
    <property type="entry name" value="PLD-like_dom"/>
</dbReference>
<dbReference type="CDD" id="cd09113">
    <property type="entry name" value="PLDc_ymdC_like_2"/>
    <property type="match status" value="1"/>
</dbReference>
<protein>
    <submittedName>
        <fullName evidence="2">Cardiolipin synthetase (EC)</fullName>
        <ecNumber evidence="2">2.7.8.-</ecNumber>
    </submittedName>
</protein>
<dbReference type="PROSITE" id="PS50035">
    <property type="entry name" value="PLD"/>
    <property type="match status" value="1"/>
</dbReference>
<dbReference type="EC" id="2.7.8.-" evidence="2"/>
<gene>
    <name evidence="2" type="ORF">HELGO_WM21433</name>
</gene>
<reference evidence="2" key="1">
    <citation type="submission" date="2020-01" db="EMBL/GenBank/DDBJ databases">
        <authorList>
            <person name="Meier V. D."/>
            <person name="Meier V D."/>
        </authorList>
    </citation>
    <scope>NUCLEOTIDE SEQUENCE</scope>
    <source>
        <strain evidence="2">HLG_WM_MAG_09</strain>
    </source>
</reference>
<accession>A0A6S6UF41</accession>
<feature type="domain" description="PLD phosphodiesterase" evidence="1">
    <location>
        <begin position="169"/>
        <end position="196"/>
    </location>
</feature>